<keyword evidence="1" id="KW-1133">Transmembrane helix</keyword>
<keyword evidence="1" id="KW-0472">Membrane</keyword>
<accession>A0AAV8HQK8</accession>
<dbReference type="EMBL" id="JAMFTS010000001">
    <property type="protein sequence ID" value="KAJ4819907.1"/>
    <property type="molecule type" value="Genomic_DNA"/>
</dbReference>
<evidence type="ECO:0000313" key="3">
    <source>
        <dbReference type="EMBL" id="KAJ4819907.1"/>
    </source>
</evidence>
<organism evidence="3 4">
    <name type="scientific">Rhynchospora pubera</name>
    <dbReference type="NCBI Taxonomy" id="906938"/>
    <lineage>
        <taxon>Eukaryota</taxon>
        <taxon>Viridiplantae</taxon>
        <taxon>Streptophyta</taxon>
        <taxon>Embryophyta</taxon>
        <taxon>Tracheophyta</taxon>
        <taxon>Spermatophyta</taxon>
        <taxon>Magnoliopsida</taxon>
        <taxon>Liliopsida</taxon>
        <taxon>Poales</taxon>
        <taxon>Cyperaceae</taxon>
        <taxon>Cyperoideae</taxon>
        <taxon>Rhynchosporeae</taxon>
        <taxon>Rhynchospora</taxon>
    </lineage>
</organism>
<protein>
    <submittedName>
        <fullName evidence="3">Serine-type endopeptidase inhibitor</fullName>
    </submittedName>
</protein>
<name>A0AAV8HQK8_9POAL</name>
<keyword evidence="2" id="KW-0732">Signal</keyword>
<evidence type="ECO:0000256" key="1">
    <source>
        <dbReference type="SAM" id="Phobius"/>
    </source>
</evidence>
<keyword evidence="4" id="KW-1185">Reference proteome</keyword>
<feature type="signal peptide" evidence="2">
    <location>
        <begin position="1"/>
        <end position="20"/>
    </location>
</feature>
<feature type="chain" id="PRO_5043978632" evidence="2">
    <location>
        <begin position="21"/>
        <end position="136"/>
    </location>
</feature>
<dbReference type="Proteomes" id="UP001140206">
    <property type="component" value="Chromosome 1"/>
</dbReference>
<feature type="transmembrane region" description="Helical" evidence="1">
    <location>
        <begin position="104"/>
        <end position="124"/>
    </location>
</feature>
<reference evidence="3" key="1">
    <citation type="submission" date="2022-08" db="EMBL/GenBank/DDBJ databases">
        <authorList>
            <person name="Marques A."/>
        </authorList>
    </citation>
    <scope>NUCLEOTIDE SEQUENCE</scope>
    <source>
        <strain evidence="3">RhyPub2mFocal</strain>
        <tissue evidence="3">Leaves</tissue>
    </source>
</reference>
<dbReference type="PANTHER" id="PTHR34376">
    <property type="entry name" value="SERINE PROTEASE INHIBITOR, KAZAL-TYPE FAMILY PROTEIN"/>
    <property type="match status" value="1"/>
</dbReference>
<dbReference type="PANTHER" id="PTHR34376:SF2">
    <property type="entry name" value="SERINE PROTEASE INHIBITOR, KAZAL-TYPE FAMILY PROTEIN"/>
    <property type="match status" value="1"/>
</dbReference>
<dbReference type="Gene3D" id="3.30.60.30">
    <property type="match status" value="1"/>
</dbReference>
<dbReference type="AlphaFoldDB" id="A0AAV8HQK8"/>
<proteinExistence type="predicted"/>
<evidence type="ECO:0000313" key="4">
    <source>
        <dbReference type="Proteomes" id="UP001140206"/>
    </source>
</evidence>
<gene>
    <name evidence="3" type="ORF">LUZ62_032473</name>
</gene>
<comment type="caution">
    <text evidence="3">The sequence shown here is derived from an EMBL/GenBank/DDBJ whole genome shotgun (WGS) entry which is preliminary data.</text>
</comment>
<sequence length="136" mass="14221">MPSFPSCLLFLSLLLSFSFSQTLTLASSVEELSLKTDPCPALSDGSGSGSSCPVSCFRPDPVCGINGVTYWCGCPEAACAGVVVAKKGYCEVTDGGPGPVSGQALLLVHIVWLFVLGFAVLKLCSLENRDSLMHIE</sequence>
<keyword evidence="1" id="KW-0812">Transmembrane</keyword>
<evidence type="ECO:0000256" key="2">
    <source>
        <dbReference type="SAM" id="SignalP"/>
    </source>
</evidence>